<organism evidence="1 2">
    <name type="scientific">Brassica campestris</name>
    <name type="common">Field mustard</name>
    <dbReference type="NCBI Taxonomy" id="3711"/>
    <lineage>
        <taxon>Eukaryota</taxon>
        <taxon>Viridiplantae</taxon>
        <taxon>Streptophyta</taxon>
        <taxon>Embryophyta</taxon>
        <taxon>Tracheophyta</taxon>
        <taxon>Spermatophyta</taxon>
        <taxon>Magnoliopsida</taxon>
        <taxon>eudicotyledons</taxon>
        <taxon>Gunneridae</taxon>
        <taxon>Pentapetalae</taxon>
        <taxon>rosids</taxon>
        <taxon>malvids</taxon>
        <taxon>Brassicales</taxon>
        <taxon>Brassicaceae</taxon>
        <taxon>Brassiceae</taxon>
        <taxon>Brassica</taxon>
    </lineage>
</organism>
<name>A0A397YAI1_BRACM</name>
<dbReference type="AlphaFoldDB" id="A0A397YAI1"/>
<evidence type="ECO:0000313" key="2">
    <source>
        <dbReference type="Proteomes" id="UP000264353"/>
    </source>
</evidence>
<accession>A0A397YAI1</accession>
<sequence>MVAERFTVDLDKPFSRIGLIVAFGVLTRTLLEYTLSWLPFQRRNQELLVSSISLINLKFFDCALW</sequence>
<proteinExistence type="predicted"/>
<reference evidence="1 2" key="1">
    <citation type="submission" date="2018-06" db="EMBL/GenBank/DDBJ databases">
        <title>WGS assembly of Brassica rapa FPsc.</title>
        <authorList>
            <person name="Bowman J."/>
            <person name="Kohchi T."/>
            <person name="Yamato K."/>
            <person name="Jenkins J."/>
            <person name="Shu S."/>
            <person name="Ishizaki K."/>
            <person name="Yamaoka S."/>
            <person name="Nishihama R."/>
            <person name="Nakamura Y."/>
            <person name="Berger F."/>
            <person name="Adam C."/>
            <person name="Aki S."/>
            <person name="Althoff F."/>
            <person name="Araki T."/>
            <person name="Arteaga-Vazquez M."/>
            <person name="Balasubrmanian S."/>
            <person name="Bauer D."/>
            <person name="Boehm C."/>
            <person name="Briginshaw L."/>
            <person name="Caballero-Perez J."/>
            <person name="Catarino B."/>
            <person name="Chen F."/>
            <person name="Chiyoda S."/>
            <person name="Chovatia M."/>
            <person name="Davies K."/>
            <person name="Delmans M."/>
            <person name="Demura T."/>
            <person name="Dierschke T."/>
            <person name="Dolan L."/>
            <person name="Dorantes-Acosta A."/>
            <person name="Eklund D."/>
            <person name="Florent S."/>
            <person name="Flores-Sandoval E."/>
            <person name="Fujiyama A."/>
            <person name="Fukuzawa H."/>
            <person name="Galik B."/>
            <person name="Grimanelli D."/>
            <person name="Grimwood J."/>
            <person name="Grossniklaus U."/>
            <person name="Hamada T."/>
            <person name="Haseloff J."/>
            <person name="Hetherington A."/>
            <person name="Higo A."/>
            <person name="Hirakawa Y."/>
            <person name="Hundley H."/>
            <person name="Ikeda Y."/>
            <person name="Inoue K."/>
            <person name="Inoue S."/>
            <person name="Ishida S."/>
            <person name="Jia Q."/>
            <person name="Kakita M."/>
            <person name="Kanazawa T."/>
            <person name="Kawai Y."/>
            <person name="Kawashima T."/>
            <person name="Kennedy M."/>
            <person name="Kinose K."/>
            <person name="Kinoshita T."/>
            <person name="Kohara Y."/>
            <person name="Koide E."/>
            <person name="Komatsu K."/>
            <person name="Kopischke S."/>
            <person name="Kubo M."/>
            <person name="Kyozuka J."/>
            <person name="Lagercrantz U."/>
            <person name="Lin S."/>
            <person name="Lindquist E."/>
            <person name="Lipzen A."/>
            <person name="Lu C."/>
            <person name="Luna E."/>
            <person name="Martienssen R."/>
            <person name="Minamino N."/>
            <person name="Mizutani M."/>
            <person name="Mizutani M."/>
            <person name="Mochizuki N."/>
            <person name="Monte I."/>
            <person name="Mosher R."/>
            <person name="Nagasaki H."/>
            <person name="Nakagami H."/>
            <person name="Naramoto S."/>
            <person name="Nishitani K."/>
            <person name="Ohtani M."/>
            <person name="Okamoto T."/>
            <person name="Okumura M."/>
            <person name="Phillips J."/>
            <person name="Pollak B."/>
            <person name="Reinders A."/>
            <person name="Roevekamp M."/>
            <person name="Sano R."/>
            <person name="Sawa S."/>
            <person name="Schmid M."/>
            <person name="Shirakawa M."/>
            <person name="Solano R."/>
            <person name="Spunde A."/>
            <person name="Suetsugu N."/>
            <person name="Sugano S."/>
            <person name="Sugiyama A."/>
            <person name="Sun R."/>
            <person name="Suzuki Y."/>
            <person name="Takenaka M."/>
            <person name="Takezawa D."/>
            <person name="Tomogane H."/>
            <person name="Tsuzuki M."/>
            <person name="Ueda T."/>
            <person name="Umeda M."/>
            <person name="Ward J."/>
            <person name="Watanabe Y."/>
            <person name="Yazaki K."/>
            <person name="Yokoyama R."/>
            <person name="Yoshitake Y."/>
            <person name="Yotsui I."/>
            <person name="Zachgo S."/>
            <person name="Schmutz J."/>
        </authorList>
    </citation>
    <scope>NUCLEOTIDE SEQUENCE [LARGE SCALE GENOMIC DNA]</scope>
    <source>
        <strain evidence="2">cv. B-3</strain>
    </source>
</reference>
<dbReference type="EMBL" id="CM010635">
    <property type="protein sequence ID" value="RID49899.1"/>
    <property type="molecule type" value="Genomic_DNA"/>
</dbReference>
<evidence type="ECO:0000313" key="1">
    <source>
        <dbReference type="EMBL" id="RID49898.1"/>
    </source>
</evidence>
<dbReference type="Proteomes" id="UP000264353">
    <property type="component" value="Chromosome A8"/>
</dbReference>
<dbReference type="EMBL" id="CM010635">
    <property type="protein sequence ID" value="RID49898.1"/>
    <property type="molecule type" value="Genomic_DNA"/>
</dbReference>
<gene>
    <name evidence="1" type="ORF">BRARA_H00663</name>
</gene>
<protein>
    <submittedName>
        <fullName evidence="1">Uncharacterized protein</fullName>
    </submittedName>
</protein>